<sequence length="107" mass="11586">MTRSQLPYTPPEHRDRGNIWGGLESGCGGGGSSPRTLLQPQVCAGEYIELVYFPAMGSLVTDQSLQSNQAWPSDISTAIGTGYVYDAHDMTDIPWIFSMDTLRATGS</sequence>
<reference evidence="1" key="2">
    <citation type="submission" date="2021-03" db="EMBL/GenBank/DDBJ databases">
        <authorList>
            <person name="Alouane T."/>
            <person name="Langin T."/>
            <person name="Bonhomme L."/>
        </authorList>
    </citation>
    <scope>NUCLEOTIDE SEQUENCE</scope>
    <source>
        <strain evidence="1">MDC_Fg202</strain>
    </source>
</reference>
<evidence type="ECO:0000313" key="2">
    <source>
        <dbReference type="EMBL" id="VIO58488.1"/>
    </source>
</evidence>
<gene>
    <name evidence="2" type="ORF">FUG_LOCUS306264</name>
    <name evidence="1" type="ORF">MDCFG202_LOCUS97511</name>
</gene>
<name>A0A4U9EQT3_GIBZA</name>
<organism evidence="1 3">
    <name type="scientific">Gibberella zeae</name>
    <name type="common">Wheat head blight fungus</name>
    <name type="synonym">Fusarium graminearum</name>
    <dbReference type="NCBI Taxonomy" id="5518"/>
    <lineage>
        <taxon>Eukaryota</taxon>
        <taxon>Fungi</taxon>
        <taxon>Dikarya</taxon>
        <taxon>Ascomycota</taxon>
        <taxon>Pezizomycotina</taxon>
        <taxon>Sordariomycetes</taxon>
        <taxon>Hypocreomycetidae</taxon>
        <taxon>Hypocreales</taxon>
        <taxon>Nectriaceae</taxon>
        <taxon>Fusarium</taxon>
    </lineage>
</organism>
<accession>A0A4U9EQT3</accession>
<dbReference type="Proteomes" id="UP000746612">
    <property type="component" value="Unassembled WGS sequence"/>
</dbReference>
<dbReference type="EMBL" id="CAJPIJ010000090">
    <property type="protein sequence ID" value="CAG1971701.1"/>
    <property type="molecule type" value="Genomic_DNA"/>
</dbReference>
<evidence type="ECO:0000313" key="3">
    <source>
        <dbReference type="Proteomes" id="UP000746612"/>
    </source>
</evidence>
<evidence type="ECO:0000313" key="1">
    <source>
        <dbReference type="EMBL" id="CAG1971701.1"/>
    </source>
</evidence>
<dbReference type="EMBL" id="CAAKMV010000133">
    <property type="protein sequence ID" value="VIO58488.1"/>
    <property type="molecule type" value="Genomic_DNA"/>
</dbReference>
<proteinExistence type="predicted"/>
<protein>
    <submittedName>
        <fullName evidence="1">Uncharacterized protein</fullName>
    </submittedName>
</protein>
<reference evidence="2" key="1">
    <citation type="submission" date="2019-04" db="EMBL/GenBank/DDBJ databases">
        <authorList>
            <person name="Melise S."/>
            <person name="Noan J."/>
            <person name="Okalmin O."/>
        </authorList>
    </citation>
    <scope>NUCLEOTIDE SEQUENCE</scope>
    <source>
        <strain evidence="2">FN9</strain>
    </source>
</reference>
<dbReference type="AlphaFoldDB" id="A0A4U9EQT3"/>